<reference evidence="1 2" key="1">
    <citation type="submission" date="2017-11" db="EMBL/GenBank/DDBJ databases">
        <title>Infants hospitalized years apart are colonized by the same room-sourced microbial strains.</title>
        <authorList>
            <person name="Brooks B."/>
            <person name="Olm M.R."/>
            <person name="Firek B.A."/>
            <person name="Baker R."/>
            <person name="Thomas B.C."/>
            <person name="Morowitz M.J."/>
            <person name="Banfield J.F."/>
        </authorList>
    </citation>
    <scope>NUCLEOTIDE SEQUENCE [LARGE SCALE GENOMIC DNA]</scope>
    <source>
        <strain evidence="1">S2_009_000_R2_76</strain>
    </source>
</reference>
<dbReference type="InterPro" id="IPR011250">
    <property type="entry name" value="OMP/PagP_B-barrel"/>
</dbReference>
<evidence type="ECO:0000313" key="2">
    <source>
        <dbReference type="Proteomes" id="UP000249645"/>
    </source>
</evidence>
<dbReference type="EMBL" id="QFOI01000360">
    <property type="protein sequence ID" value="PZP43681.1"/>
    <property type="molecule type" value="Genomic_DNA"/>
</dbReference>
<evidence type="ECO:0000313" key="1">
    <source>
        <dbReference type="EMBL" id="PZP43681.1"/>
    </source>
</evidence>
<dbReference type="AlphaFoldDB" id="A0A2W5EHS4"/>
<gene>
    <name evidence="1" type="ORF">DI598_15515</name>
</gene>
<dbReference type="Proteomes" id="UP000249645">
    <property type="component" value="Unassembled WGS sequence"/>
</dbReference>
<sequence length="191" mass="21624">MNNRFLFFLSGFVSIFLLSFSVKAQRFEPSFHIGAEYNYLYSTHSTKFRGPSVYLDKELNKHWAIGLGAGYNTCAYHPDNGYDLKDLKLVPIFASLTYTFSHNRLLDPYALFKTGVSIMSYDQKEENDNNPYQKIHSTGWYTYLGGGSAINISKSLQAYLNIGLIGYKMSFNDLDINPHGVAGNIGLRVKI</sequence>
<name>A0A2W5EHS4_9SPHI</name>
<dbReference type="Gene3D" id="2.40.160.20">
    <property type="match status" value="1"/>
</dbReference>
<comment type="caution">
    <text evidence="1">The sequence shown here is derived from an EMBL/GenBank/DDBJ whole genome shotgun (WGS) entry which is preliminary data.</text>
</comment>
<proteinExistence type="predicted"/>
<dbReference type="SUPFAM" id="SSF56925">
    <property type="entry name" value="OMPA-like"/>
    <property type="match status" value="1"/>
</dbReference>
<organism evidence="1 2">
    <name type="scientific">Pseudopedobacter saltans</name>
    <dbReference type="NCBI Taxonomy" id="151895"/>
    <lineage>
        <taxon>Bacteria</taxon>
        <taxon>Pseudomonadati</taxon>
        <taxon>Bacteroidota</taxon>
        <taxon>Sphingobacteriia</taxon>
        <taxon>Sphingobacteriales</taxon>
        <taxon>Sphingobacteriaceae</taxon>
        <taxon>Pseudopedobacter</taxon>
    </lineage>
</organism>
<accession>A0A2W5EHS4</accession>
<protein>
    <submittedName>
        <fullName evidence="1">Uncharacterized protein</fullName>
    </submittedName>
</protein>